<dbReference type="InterPro" id="IPR045864">
    <property type="entry name" value="aa-tRNA-synth_II/BPL/LPL"/>
</dbReference>
<dbReference type="GO" id="GO:0004826">
    <property type="term" value="F:phenylalanine-tRNA ligase activity"/>
    <property type="evidence" value="ECO:0007669"/>
    <property type="project" value="InterPro"/>
</dbReference>
<gene>
    <name evidence="5" type="ORF">JBS370_LOCUS32903</name>
</gene>
<dbReference type="GO" id="GO:0004824">
    <property type="term" value="F:lysine-tRNA ligase activity"/>
    <property type="evidence" value="ECO:0007669"/>
    <property type="project" value="TreeGrafter"/>
</dbReference>
<dbReference type="Pfam" id="PF03483">
    <property type="entry name" value="B3_4"/>
    <property type="match status" value="1"/>
</dbReference>
<organism evidence="5 6">
    <name type="scientific">Rotaria sordida</name>
    <dbReference type="NCBI Taxonomy" id="392033"/>
    <lineage>
        <taxon>Eukaryota</taxon>
        <taxon>Metazoa</taxon>
        <taxon>Spiralia</taxon>
        <taxon>Gnathifera</taxon>
        <taxon>Rotifera</taxon>
        <taxon>Eurotatoria</taxon>
        <taxon>Bdelloidea</taxon>
        <taxon>Philodinida</taxon>
        <taxon>Philodinidae</taxon>
        <taxon>Rotaria</taxon>
    </lineage>
</organism>
<evidence type="ECO:0000256" key="2">
    <source>
        <dbReference type="ARBA" id="ARBA00022741"/>
    </source>
</evidence>
<feature type="domain" description="Aminoacyl-transfer RNA synthetases class-II family profile" evidence="4">
    <location>
        <begin position="40"/>
        <end position="78"/>
    </location>
</feature>
<evidence type="ECO:0000256" key="3">
    <source>
        <dbReference type="ARBA" id="ARBA00022840"/>
    </source>
</evidence>
<dbReference type="Proteomes" id="UP000663836">
    <property type="component" value="Unassembled WGS sequence"/>
</dbReference>
<dbReference type="SUPFAM" id="SSF55681">
    <property type="entry name" value="Class II aaRS and biotin synthetases"/>
    <property type="match status" value="1"/>
</dbReference>
<dbReference type="GO" id="GO:0006430">
    <property type="term" value="P:lysyl-tRNA aminoacylation"/>
    <property type="evidence" value="ECO:0007669"/>
    <property type="project" value="TreeGrafter"/>
</dbReference>
<dbReference type="InterPro" id="IPR018247">
    <property type="entry name" value="EF_Hand_1_Ca_BS"/>
</dbReference>
<dbReference type="Pfam" id="PF00152">
    <property type="entry name" value="tRNA-synt_2"/>
    <property type="match status" value="1"/>
</dbReference>
<dbReference type="PANTHER" id="PTHR42918:SF9">
    <property type="entry name" value="LYSINE--TRNA LIGASE"/>
    <property type="match status" value="1"/>
</dbReference>
<reference evidence="5" key="1">
    <citation type="submission" date="2021-02" db="EMBL/GenBank/DDBJ databases">
        <authorList>
            <person name="Nowell W R."/>
        </authorList>
    </citation>
    <scope>NUCLEOTIDE SEQUENCE</scope>
</reference>
<dbReference type="AlphaFoldDB" id="A0A819WU48"/>
<proteinExistence type="predicted"/>
<dbReference type="SUPFAM" id="SSF56037">
    <property type="entry name" value="PheT/TilS domain"/>
    <property type="match status" value="1"/>
</dbReference>
<evidence type="ECO:0000313" key="5">
    <source>
        <dbReference type="EMBL" id="CAF4127207.1"/>
    </source>
</evidence>
<dbReference type="EMBL" id="CAJOBD010009055">
    <property type="protein sequence ID" value="CAF4127207.1"/>
    <property type="molecule type" value="Genomic_DNA"/>
</dbReference>
<dbReference type="PROSITE" id="PS00018">
    <property type="entry name" value="EF_HAND_1"/>
    <property type="match status" value="1"/>
</dbReference>
<keyword evidence="1" id="KW-0436">Ligase</keyword>
<keyword evidence="2" id="KW-0547">Nucleotide-binding</keyword>
<feature type="non-terminal residue" evidence="5">
    <location>
        <position position="1"/>
    </location>
</feature>
<sequence length="365" mass="41884">AYTELNDPLVQREMFELQAKNKLVGDEEAQTIDENYCKALEYGLPPTGGWGIGIDRLTMILTNSNNIKEVLLFPAMKPYRDIPNNPTQTNTTNGNMENDGKQNNNLYLEIMQQQQQQQELNNKLSSDQMKFIIEDRVFKAIPGLRVAIIVAKDIKYNENIKLKIKNILQTYWKEGSHGCQTYPNVQSHPQIKVWRDCFQSLGIPPKKYASSIESLLKRAVKQSEARSINPLVDLYSAMSLRYILPFGAFDINDLSKDIPLELRFTKSSDTFMALDENQSNQVQENEVAYTIGSQVLTRFINWKQSKYGLVKEQTTNIIFMSEILSSIPQNILEQMIVELVQLIKDLFNVQCRIHILDASNTSIQY</sequence>
<comment type="caution">
    <text evidence="5">The sequence shown here is derived from an EMBL/GenBank/DDBJ whole genome shotgun (WGS) entry which is preliminary data.</text>
</comment>
<dbReference type="GO" id="GO:0005829">
    <property type="term" value="C:cytosol"/>
    <property type="evidence" value="ECO:0007669"/>
    <property type="project" value="TreeGrafter"/>
</dbReference>
<dbReference type="PROSITE" id="PS50862">
    <property type="entry name" value="AA_TRNA_LIGASE_II"/>
    <property type="match status" value="1"/>
</dbReference>
<dbReference type="InterPro" id="IPR004364">
    <property type="entry name" value="Aa-tRNA-synt_II"/>
</dbReference>
<dbReference type="PANTHER" id="PTHR42918">
    <property type="entry name" value="LYSYL-TRNA SYNTHETASE"/>
    <property type="match status" value="1"/>
</dbReference>
<dbReference type="InterPro" id="IPR005146">
    <property type="entry name" value="B3/B4_tRNA-bd"/>
</dbReference>
<keyword evidence="3" id="KW-0067">ATP-binding</keyword>
<dbReference type="SMART" id="SM00873">
    <property type="entry name" value="B3_4"/>
    <property type="match status" value="1"/>
</dbReference>
<protein>
    <recommendedName>
        <fullName evidence="4">Aminoacyl-transfer RNA synthetases class-II family profile domain-containing protein</fullName>
    </recommendedName>
</protein>
<dbReference type="Gene3D" id="3.30.930.10">
    <property type="entry name" value="Bira Bifunctional Protein, Domain 2"/>
    <property type="match status" value="1"/>
</dbReference>
<evidence type="ECO:0000256" key="1">
    <source>
        <dbReference type="ARBA" id="ARBA00022598"/>
    </source>
</evidence>
<evidence type="ECO:0000313" key="6">
    <source>
        <dbReference type="Proteomes" id="UP000663836"/>
    </source>
</evidence>
<dbReference type="Gene3D" id="3.50.40.10">
    <property type="entry name" value="Phenylalanyl-trna Synthetase, Chain B, domain 3"/>
    <property type="match status" value="1"/>
</dbReference>
<dbReference type="InterPro" id="IPR020825">
    <property type="entry name" value="Phe-tRNA_synthase-like_B3/B4"/>
</dbReference>
<dbReference type="GO" id="GO:0000049">
    <property type="term" value="F:tRNA binding"/>
    <property type="evidence" value="ECO:0007669"/>
    <property type="project" value="TreeGrafter"/>
</dbReference>
<accession>A0A819WU48</accession>
<dbReference type="GO" id="GO:0005524">
    <property type="term" value="F:ATP binding"/>
    <property type="evidence" value="ECO:0007669"/>
    <property type="project" value="InterPro"/>
</dbReference>
<name>A0A819WU48_9BILA</name>
<dbReference type="InterPro" id="IPR006195">
    <property type="entry name" value="aa-tRNA-synth_II"/>
</dbReference>
<evidence type="ECO:0000259" key="4">
    <source>
        <dbReference type="PROSITE" id="PS50862"/>
    </source>
</evidence>